<evidence type="ECO:0008006" key="5">
    <source>
        <dbReference type="Google" id="ProtNLM"/>
    </source>
</evidence>
<gene>
    <name evidence="3" type="ORF">C7S16_6556</name>
</gene>
<dbReference type="AlphaFoldDB" id="A0AAW9CNS4"/>
<proteinExistence type="predicted"/>
<feature type="compositionally biased region" description="Low complexity" evidence="1">
    <location>
        <begin position="677"/>
        <end position="710"/>
    </location>
</feature>
<feature type="compositionally biased region" description="Low complexity" evidence="1">
    <location>
        <begin position="297"/>
        <end position="312"/>
    </location>
</feature>
<dbReference type="Proteomes" id="UP001272137">
    <property type="component" value="Unassembled WGS sequence"/>
</dbReference>
<name>A0AAW9CNS4_BURTH</name>
<dbReference type="NCBIfam" id="TIGR03504">
    <property type="entry name" value="FimV_Cterm"/>
    <property type="match status" value="1"/>
</dbReference>
<dbReference type="Gene3D" id="1.20.58.2200">
    <property type="match status" value="1"/>
</dbReference>
<feature type="compositionally biased region" description="Low complexity" evidence="1">
    <location>
        <begin position="735"/>
        <end position="770"/>
    </location>
</feature>
<evidence type="ECO:0000256" key="1">
    <source>
        <dbReference type="SAM" id="MobiDB-lite"/>
    </source>
</evidence>
<dbReference type="InterPro" id="IPR038440">
    <property type="entry name" value="FimV_C_sf"/>
</dbReference>
<feature type="region of interest" description="Disordered" evidence="1">
    <location>
        <begin position="423"/>
        <end position="779"/>
    </location>
</feature>
<evidence type="ECO:0000313" key="3">
    <source>
        <dbReference type="EMBL" id="MDW9251236.1"/>
    </source>
</evidence>
<feature type="compositionally biased region" description="Polar residues" evidence="1">
    <location>
        <begin position="560"/>
        <end position="578"/>
    </location>
</feature>
<feature type="signal peptide" evidence="2">
    <location>
        <begin position="1"/>
        <end position="37"/>
    </location>
</feature>
<evidence type="ECO:0000256" key="2">
    <source>
        <dbReference type="SAM" id="SignalP"/>
    </source>
</evidence>
<dbReference type="InterPro" id="IPR020011">
    <property type="entry name" value="FimV_C"/>
</dbReference>
<reference evidence="3" key="1">
    <citation type="submission" date="2018-08" db="EMBL/GenBank/DDBJ databases">
        <title>Identification of Burkholderia cepacia strains that express a Burkholderia pseudomallei-like capsular polysaccharide.</title>
        <authorList>
            <person name="Burtnick M.N."/>
            <person name="Vongsouvath M."/>
            <person name="Newton P."/>
            <person name="Wuthiekanun V."/>
            <person name="Limmathurotsakul D."/>
            <person name="Brett P.J."/>
            <person name="Chantratita N."/>
            <person name="Dance D.A."/>
        </authorList>
    </citation>
    <scope>NUCLEOTIDE SEQUENCE</scope>
    <source>
        <strain evidence="3">SBXCC001</strain>
    </source>
</reference>
<accession>A0AAW9CNS4</accession>
<dbReference type="RefSeq" id="WP_259032605.1">
    <property type="nucleotide sequence ID" value="NZ_JANUQN010000019.1"/>
</dbReference>
<sequence>MTLRFLSSTTISDGLPSARRAVAAAVLALAGASAAYAAPDAAGAAPTDQAAPLTITVRPGQSLNDIAVAVTQSHDPGVLARAGRALFDANPQAFMKRDPSRLKIGAQLTVPPLDATGAAAGAPANGASAAVAAAAASGAASHASVSAASAPSHPAAAPAASHAAASGAAGFSASGAALGANGASAPGASAPGASAPGAAVAHASSAAAQVATAASSGVGNAHVWSGSIQQAPAGANGASAAGAEALLAPGAANHAQSGSAAQPAMGASQARPSSLQQLLALKNRVLMELQKHGIGKPATNLAPTPARPAPAAGSEQKPQASAAAGSTTAGAEAAASEAVAGSATNAASASAATPRVSASPRAAAPWVPLNTGAAVAVGAAAVALIAGLALRRRKKGAPSDAIEPGAFTPAPALDPDAAAAIAGAPGETEEARRDGGEQGAAAVAQHASPGALAIDARRTPVQRGSEASPPADGEAAPARDPQTPAATPLTLEIPRPDEQGGAPRAPESTGDEPSGVPRTGAKPAPYAWRQAFPSDAIAALDSLDMPLPPREPTAADADRTAQSQQAEPTASHSAQDATNRPAAAHPPMGALDAGNPHGAETHGQAGSSDFGGVESFDDGARVTPQQTDNEQRHATALGGIGHGEAAARVAASPATDSTPEERHTQDAPVVRLEQPFAAGADADAAPAVPTPHATAAAEATAPHAATPAEAASHDEPARAAPQGGVPSVPPAHGEPPAAASQPVGAASAAPAQAEPGDAPALPNHEPGAPSASPPPLGVAQFGALNLDFDLELPSGPSASLPAFTPEALAKIARNKLELASEYVELGDLAGARTLLHEVIEADHADTRDEARVMLAKLADLS</sequence>
<comment type="caution">
    <text evidence="3">The sequence shown here is derived from an EMBL/GenBank/DDBJ whole genome shotgun (WGS) entry which is preliminary data.</text>
</comment>
<dbReference type="EMBL" id="QXCT01000001">
    <property type="protein sequence ID" value="MDW9251236.1"/>
    <property type="molecule type" value="Genomic_DNA"/>
</dbReference>
<feature type="region of interest" description="Disordered" evidence="1">
    <location>
        <begin position="295"/>
        <end position="328"/>
    </location>
</feature>
<keyword evidence="2" id="KW-0732">Signal</keyword>
<feature type="chain" id="PRO_5043353579" description="Pilus assembly protein FimV" evidence="2">
    <location>
        <begin position="38"/>
        <end position="861"/>
    </location>
</feature>
<protein>
    <recommendedName>
        <fullName evidence="5">Pilus assembly protein FimV</fullName>
    </recommendedName>
</protein>
<evidence type="ECO:0000313" key="4">
    <source>
        <dbReference type="Proteomes" id="UP001272137"/>
    </source>
</evidence>
<organism evidence="3 4">
    <name type="scientific">Burkholderia thailandensis</name>
    <dbReference type="NCBI Taxonomy" id="57975"/>
    <lineage>
        <taxon>Bacteria</taxon>
        <taxon>Pseudomonadati</taxon>
        <taxon>Pseudomonadota</taxon>
        <taxon>Betaproteobacteria</taxon>
        <taxon>Burkholderiales</taxon>
        <taxon>Burkholderiaceae</taxon>
        <taxon>Burkholderia</taxon>
        <taxon>pseudomallei group</taxon>
    </lineage>
</organism>